<dbReference type="Proteomes" id="UP001548832">
    <property type="component" value="Unassembled WGS sequence"/>
</dbReference>
<keyword evidence="4" id="KW-1133">Transmembrane helix</keyword>
<comment type="subcellular location">
    <subcellularLocation>
        <location evidence="1">Cell membrane</location>
        <topology evidence="1">Multi-pass membrane protein</topology>
    </subcellularLocation>
</comment>
<evidence type="ECO:0000256" key="7">
    <source>
        <dbReference type="SAM" id="MobiDB-lite"/>
    </source>
</evidence>
<evidence type="ECO:0000256" key="4">
    <source>
        <dbReference type="ARBA" id="ARBA00022989"/>
    </source>
</evidence>
<keyword evidence="5" id="KW-0472">Membrane</keyword>
<evidence type="ECO:0000313" key="10">
    <source>
        <dbReference type="EMBL" id="MET2832647.1"/>
    </source>
</evidence>
<evidence type="ECO:0000256" key="5">
    <source>
        <dbReference type="ARBA" id="ARBA00023136"/>
    </source>
</evidence>
<reference evidence="10 11" key="1">
    <citation type="submission" date="2024-06" db="EMBL/GenBank/DDBJ databases">
        <authorList>
            <person name="Kim D.-U."/>
        </authorList>
    </citation>
    <scope>NUCLEOTIDE SEQUENCE [LARGE SCALE GENOMIC DNA]</scope>
    <source>
        <strain evidence="10 11">KACC15460</strain>
    </source>
</reference>
<dbReference type="Pfam" id="PF13807">
    <property type="entry name" value="GNVR"/>
    <property type="match status" value="1"/>
</dbReference>
<dbReference type="RefSeq" id="WP_354464880.1">
    <property type="nucleotide sequence ID" value="NZ_JBEWSZ010000011.1"/>
</dbReference>
<keyword evidence="2" id="KW-1003">Cell membrane</keyword>
<feature type="coiled-coil region" evidence="6">
    <location>
        <begin position="295"/>
        <end position="344"/>
    </location>
</feature>
<feature type="coiled-coil region" evidence="6">
    <location>
        <begin position="185"/>
        <end position="241"/>
    </location>
</feature>
<keyword evidence="11" id="KW-1185">Reference proteome</keyword>
<evidence type="ECO:0000256" key="1">
    <source>
        <dbReference type="ARBA" id="ARBA00004651"/>
    </source>
</evidence>
<evidence type="ECO:0000313" key="11">
    <source>
        <dbReference type="Proteomes" id="UP001548832"/>
    </source>
</evidence>
<organism evidence="10 11">
    <name type="scientific">Mesorhizobium shangrilense</name>
    <dbReference type="NCBI Taxonomy" id="460060"/>
    <lineage>
        <taxon>Bacteria</taxon>
        <taxon>Pseudomonadati</taxon>
        <taxon>Pseudomonadota</taxon>
        <taxon>Alphaproteobacteria</taxon>
        <taxon>Hyphomicrobiales</taxon>
        <taxon>Phyllobacteriaceae</taxon>
        <taxon>Mesorhizobium</taxon>
    </lineage>
</organism>
<dbReference type="EMBL" id="JBEWSZ010000011">
    <property type="protein sequence ID" value="MET2832647.1"/>
    <property type="molecule type" value="Genomic_DNA"/>
</dbReference>
<evidence type="ECO:0000259" key="8">
    <source>
        <dbReference type="Pfam" id="PF02706"/>
    </source>
</evidence>
<dbReference type="InterPro" id="IPR003856">
    <property type="entry name" value="LPS_length_determ_N"/>
</dbReference>
<dbReference type="PANTHER" id="PTHR32309">
    <property type="entry name" value="TYROSINE-PROTEIN KINASE"/>
    <property type="match status" value="1"/>
</dbReference>
<evidence type="ECO:0000256" key="2">
    <source>
        <dbReference type="ARBA" id="ARBA00022475"/>
    </source>
</evidence>
<comment type="caution">
    <text evidence="10">The sequence shown here is derived from an EMBL/GenBank/DDBJ whole genome shotgun (WGS) entry which is preliminary data.</text>
</comment>
<keyword evidence="6" id="KW-0175">Coiled coil</keyword>
<feature type="region of interest" description="Disordered" evidence="7">
    <location>
        <begin position="725"/>
        <end position="749"/>
    </location>
</feature>
<evidence type="ECO:0000259" key="9">
    <source>
        <dbReference type="Pfam" id="PF13807"/>
    </source>
</evidence>
<dbReference type="Pfam" id="PF02706">
    <property type="entry name" value="Wzz"/>
    <property type="match status" value="1"/>
</dbReference>
<name>A0ABV2DRE0_9HYPH</name>
<gene>
    <name evidence="10" type="ORF">ABVQ20_37560</name>
</gene>
<sequence>MVWAILWGRRLMVLAIAGAALLLTLAYLAVTSPSYTATASILIDPRDSRATNFNNVLPGIGSDSAAIASQVFVIESQDLLGAVFDSEGLLNDPEFSGRGLVSRLFSIFGSSPAAASRDAAFRRFQKAVTVDREGLTYVINISVASPSPDKAARIANAIVDRYKAGLSGERETANSDVNSLLNDRITGLQKNVSDAEHAVEDFKTQHNIVNSTDGGTLQSQLDQLTAQLITAQGDADQAKDRYNQAVAAGTSPAGLAKLSEILFSNSAVKLRDDYNQRATELANLETMYGPRHPAIARLKSEMDRMSRLMAAEAERIRQQLKASYDLAAQNVGKLQAKLNALRQQSTDQSVAQVQLRQLDSKAQAARAVLDDFLKRAQETSQMQGVQTSEARTISAAMPPVQPTWPKPALLLPVGAVLGLMAGCGLALAFGPVRRPEEDPQIPSEEIAPAIEPMENTAHPVSRAVPVPANFGEYRLPGVAGGTHSSIKIPQGTPEQVVPAIKPRENTAPVTSRAVPVPANFGKYRLPGVAGGVHSSIRAMRTALFQDSSETLSRDVLKLMRQIILHLNDHPMPFVLLVSSTQSSVEARLAGAMVGIGLQHADQSVLVIDIDGQPDRPGLFVDAASGLRTIVCSSAAQKNPEASGLHTVRGILAEAGTAFDFVVVIAPSFSENGWTPELFARADLVLLALRPSEPASQAAELLERHLGIGQIGRSATLVIDADRTAPTEARSMHDAPAQVGQWRRSSGART</sequence>
<proteinExistence type="predicted"/>
<feature type="domain" description="Tyrosine-protein kinase G-rich" evidence="9">
    <location>
        <begin position="352"/>
        <end position="427"/>
    </location>
</feature>
<dbReference type="InterPro" id="IPR032807">
    <property type="entry name" value="GNVR"/>
</dbReference>
<dbReference type="InterPro" id="IPR050445">
    <property type="entry name" value="Bact_polysacc_biosynth/exp"/>
</dbReference>
<feature type="domain" description="Polysaccharide chain length determinant N-terminal" evidence="8">
    <location>
        <begin position="3"/>
        <end position="86"/>
    </location>
</feature>
<keyword evidence="3" id="KW-0812">Transmembrane</keyword>
<evidence type="ECO:0000256" key="3">
    <source>
        <dbReference type="ARBA" id="ARBA00022692"/>
    </source>
</evidence>
<evidence type="ECO:0000256" key="6">
    <source>
        <dbReference type="SAM" id="Coils"/>
    </source>
</evidence>
<protein>
    <submittedName>
        <fullName evidence="10">GumC family protein</fullName>
    </submittedName>
</protein>
<accession>A0ABV2DRE0</accession>
<dbReference type="PANTHER" id="PTHR32309:SF13">
    <property type="entry name" value="FERRIC ENTEROBACTIN TRANSPORT PROTEIN FEPE"/>
    <property type="match status" value="1"/>
</dbReference>